<evidence type="ECO:0000313" key="2">
    <source>
        <dbReference type="Proteomes" id="UP001460270"/>
    </source>
</evidence>
<name>A0AAW0NY14_9GOBI</name>
<evidence type="ECO:0000313" key="1">
    <source>
        <dbReference type="EMBL" id="KAK7904720.1"/>
    </source>
</evidence>
<dbReference type="EMBL" id="JBBPFD010000012">
    <property type="protein sequence ID" value="KAK7904720.1"/>
    <property type="molecule type" value="Genomic_DNA"/>
</dbReference>
<accession>A0AAW0NY14</accession>
<protein>
    <submittedName>
        <fullName evidence="1">Uncharacterized protein</fullName>
    </submittedName>
</protein>
<sequence>MAKGFPVERQEAFDAFSRGQHSLWNGLGGYRGHASMCLSCYDDKMAHLPLCHRPPQTPPSPLWTAVKSQGWGRLWPSTNLLPWFTVDSFTPTLPKSGAAHPRAASMTGGLLTSELMENGARHTPQIRSDCPGGLGESFVVKDMASAAR</sequence>
<dbReference type="AlphaFoldDB" id="A0AAW0NY14"/>
<gene>
    <name evidence="1" type="ORF">WMY93_017327</name>
</gene>
<organism evidence="1 2">
    <name type="scientific">Mugilogobius chulae</name>
    <name type="common">yellowstripe goby</name>
    <dbReference type="NCBI Taxonomy" id="88201"/>
    <lineage>
        <taxon>Eukaryota</taxon>
        <taxon>Metazoa</taxon>
        <taxon>Chordata</taxon>
        <taxon>Craniata</taxon>
        <taxon>Vertebrata</taxon>
        <taxon>Euteleostomi</taxon>
        <taxon>Actinopterygii</taxon>
        <taxon>Neopterygii</taxon>
        <taxon>Teleostei</taxon>
        <taxon>Neoteleostei</taxon>
        <taxon>Acanthomorphata</taxon>
        <taxon>Gobiaria</taxon>
        <taxon>Gobiiformes</taxon>
        <taxon>Gobioidei</taxon>
        <taxon>Gobiidae</taxon>
        <taxon>Gobionellinae</taxon>
        <taxon>Mugilogobius</taxon>
    </lineage>
</organism>
<comment type="caution">
    <text evidence="1">The sequence shown here is derived from an EMBL/GenBank/DDBJ whole genome shotgun (WGS) entry which is preliminary data.</text>
</comment>
<dbReference type="Proteomes" id="UP001460270">
    <property type="component" value="Unassembled WGS sequence"/>
</dbReference>
<reference evidence="2" key="1">
    <citation type="submission" date="2024-04" db="EMBL/GenBank/DDBJ databases">
        <title>Salinicola lusitanus LLJ914,a marine bacterium isolated from the Okinawa Trough.</title>
        <authorList>
            <person name="Li J."/>
        </authorList>
    </citation>
    <scope>NUCLEOTIDE SEQUENCE [LARGE SCALE GENOMIC DNA]</scope>
</reference>
<keyword evidence="2" id="KW-1185">Reference proteome</keyword>
<proteinExistence type="predicted"/>